<gene>
    <name evidence="1" type="ORF">C8035_v006661</name>
</gene>
<dbReference type="EMBL" id="QAPG01010714">
    <property type="protein sequence ID" value="TDZ13265.1"/>
    <property type="molecule type" value="Genomic_DNA"/>
</dbReference>
<reference evidence="1 2" key="1">
    <citation type="submission" date="2018-11" db="EMBL/GenBank/DDBJ databases">
        <title>Genome sequence and assembly of Colletotrichum spinosum.</title>
        <authorList>
            <person name="Gan P."/>
            <person name="Shirasu K."/>
        </authorList>
    </citation>
    <scope>NUCLEOTIDE SEQUENCE [LARGE SCALE GENOMIC DNA]</scope>
    <source>
        <strain evidence="1 2">CBS 515.97</strain>
    </source>
</reference>
<organism evidence="1 2">
    <name type="scientific">Colletotrichum spinosum</name>
    <dbReference type="NCBI Taxonomy" id="1347390"/>
    <lineage>
        <taxon>Eukaryota</taxon>
        <taxon>Fungi</taxon>
        <taxon>Dikarya</taxon>
        <taxon>Ascomycota</taxon>
        <taxon>Pezizomycotina</taxon>
        <taxon>Sordariomycetes</taxon>
        <taxon>Hypocreomycetidae</taxon>
        <taxon>Glomerellales</taxon>
        <taxon>Glomerellaceae</taxon>
        <taxon>Colletotrichum</taxon>
        <taxon>Colletotrichum orbiculare species complex</taxon>
    </lineage>
</organism>
<accession>A0A4R8PQM2</accession>
<name>A0A4R8PQM2_9PEZI</name>
<evidence type="ECO:0000313" key="2">
    <source>
        <dbReference type="Proteomes" id="UP000295083"/>
    </source>
</evidence>
<evidence type="ECO:0000313" key="1">
    <source>
        <dbReference type="EMBL" id="TDZ13265.1"/>
    </source>
</evidence>
<sequence>MEKTLDRGDSYYTLSLQFRKVAAEFSLKAPKLRRTIKQFELDPENQWMMIKLMHMVPRELLRSIIQGTVAYDDQPWTRPGAAGQGTLAEYSHDGPGIYVIALSVNNRNGEFLSWDEMQTFLEHLEGYIEAYEITATKQVNARSHGDRLKVNEAKSIEKQFRSPSQDGPLFFISSDSGAASARLLLANFRRRAPLQLPDDPQVPQFQSPLYVGCSDELSKRLDNYNLTHSLTSVNKLLGLTVSIMKAMQLDPVITKKVAFKTWLPAAEILLVALAQSASFQDGFNIQDGGNKKGPATKQALAQVMCATHFRDNIKHSLEDIETRKQYVANHQEMQGILEEIEEDSLTKNVEQFQMAVAKVDILFLPWLEFATENLERNLPALLQHRDTMRTLHIVVE</sequence>
<protein>
    <submittedName>
        <fullName evidence="1">Uncharacterized protein</fullName>
    </submittedName>
</protein>
<comment type="caution">
    <text evidence="1">The sequence shown here is derived from an EMBL/GenBank/DDBJ whole genome shotgun (WGS) entry which is preliminary data.</text>
</comment>
<dbReference type="AlphaFoldDB" id="A0A4R8PQM2"/>
<proteinExistence type="predicted"/>
<dbReference type="Proteomes" id="UP000295083">
    <property type="component" value="Unassembled WGS sequence"/>
</dbReference>
<keyword evidence="2" id="KW-1185">Reference proteome</keyword>